<dbReference type="SUPFAM" id="SSF47473">
    <property type="entry name" value="EF-hand"/>
    <property type="match status" value="1"/>
</dbReference>
<evidence type="ECO:0000313" key="3">
    <source>
        <dbReference type="EMBL" id="ACN41213.1"/>
    </source>
</evidence>
<dbReference type="EMBL" id="BT071767">
    <property type="protein sequence ID" value="ACN41213.1"/>
    <property type="molecule type" value="mRNA"/>
</dbReference>
<dbReference type="InterPro" id="IPR011992">
    <property type="entry name" value="EF-hand-dom_pair"/>
</dbReference>
<dbReference type="InterPro" id="IPR044590">
    <property type="entry name" value="CML48/49/50"/>
</dbReference>
<dbReference type="Gene3D" id="1.10.238.10">
    <property type="entry name" value="EF-hand"/>
    <property type="match status" value="1"/>
</dbReference>
<accession>C0PTS3</accession>
<organism evidence="3">
    <name type="scientific">Picea sitchensis</name>
    <name type="common">Sitka spruce</name>
    <name type="synonym">Pinus sitchensis</name>
    <dbReference type="NCBI Taxonomy" id="3332"/>
    <lineage>
        <taxon>Eukaryota</taxon>
        <taxon>Viridiplantae</taxon>
        <taxon>Streptophyta</taxon>
        <taxon>Embryophyta</taxon>
        <taxon>Tracheophyta</taxon>
        <taxon>Spermatophyta</taxon>
        <taxon>Pinopsida</taxon>
        <taxon>Pinidae</taxon>
        <taxon>Conifers I</taxon>
        <taxon>Pinales</taxon>
        <taxon>Pinaceae</taxon>
        <taxon>Picea</taxon>
    </lineage>
</organism>
<dbReference type="AlphaFoldDB" id="C0PTS3"/>
<dbReference type="PROSITE" id="PS00018">
    <property type="entry name" value="EF_HAND_1"/>
    <property type="match status" value="2"/>
</dbReference>
<reference evidence="3" key="1">
    <citation type="submission" date="2009-02" db="EMBL/GenBank/DDBJ databases">
        <title>Full length sequence-verified cDNA sequences from Sitka spruce (Picea sitchensis).</title>
        <authorList>
            <person name="Reid K.E."/>
            <person name="Liao N."/>
            <person name="Ralph S."/>
            <person name="Kolosova N."/>
            <person name="Oddy C."/>
            <person name="Moore R."/>
            <person name="Mayo M."/>
            <person name="Wagner S."/>
            <person name="King J."/>
            <person name="Yanchuk A."/>
            <person name="Holt R."/>
            <person name="Jones S."/>
            <person name="Marra M."/>
            <person name="Ritland C.E."/>
            <person name="Ritland K."/>
            <person name="Bohlmann J."/>
        </authorList>
    </citation>
    <scope>NUCLEOTIDE SEQUENCE</scope>
    <source>
        <tissue evidence="3">Buds collected with no treatment. Collection October 2007</tissue>
    </source>
</reference>
<sequence>MADVDGSGSVDDRELQRVLSSVNHEFSLRTVHLLMFLFANNTQRIGPMEFAALWRCIAEWRAIFIRFDRDRSGRIDSLELRDGLLSLGYAISPTILQILVSKYDRTGQAREIDYDNFIECGIIVKGLTDAFKAKDTRYTGSATLNYETFMLMILPYIAA</sequence>
<dbReference type="PROSITE" id="PS50222">
    <property type="entry name" value="EF_HAND_2"/>
    <property type="match status" value="2"/>
</dbReference>
<dbReference type="Pfam" id="PF13405">
    <property type="entry name" value="EF-hand_6"/>
    <property type="match status" value="1"/>
</dbReference>
<dbReference type="InterPro" id="IPR018247">
    <property type="entry name" value="EF_Hand_1_Ca_BS"/>
</dbReference>
<name>C0PTS3_PICSI</name>
<evidence type="ECO:0000259" key="2">
    <source>
        <dbReference type="PROSITE" id="PS50222"/>
    </source>
</evidence>
<dbReference type="Pfam" id="PF13202">
    <property type="entry name" value="EF-hand_5"/>
    <property type="match status" value="1"/>
</dbReference>
<dbReference type="PANTHER" id="PTHR46824:SF2">
    <property type="entry name" value="CALCIUM-BINDING PROTEIN CML48-RELATED"/>
    <property type="match status" value="1"/>
</dbReference>
<dbReference type="InterPro" id="IPR002048">
    <property type="entry name" value="EF_hand_dom"/>
</dbReference>
<keyword evidence="1" id="KW-0106">Calcium</keyword>
<protein>
    <recommendedName>
        <fullName evidence="2">EF-hand domain-containing protein</fullName>
    </recommendedName>
</protein>
<feature type="domain" description="EF-hand" evidence="2">
    <location>
        <begin position="55"/>
        <end position="90"/>
    </location>
</feature>
<proteinExistence type="evidence at transcript level"/>
<dbReference type="CDD" id="cd16180">
    <property type="entry name" value="EFh_PEF_Group_I"/>
    <property type="match status" value="1"/>
</dbReference>
<evidence type="ECO:0000256" key="1">
    <source>
        <dbReference type="ARBA" id="ARBA00022837"/>
    </source>
</evidence>
<dbReference type="SMART" id="SM00054">
    <property type="entry name" value="EFh"/>
    <property type="match status" value="2"/>
</dbReference>
<feature type="domain" description="EF-hand" evidence="2">
    <location>
        <begin position="1"/>
        <end position="25"/>
    </location>
</feature>
<dbReference type="GO" id="GO:0005509">
    <property type="term" value="F:calcium ion binding"/>
    <property type="evidence" value="ECO:0007669"/>
    <property type="project" value="InterPro"/>
</dbReference>
<dbReference type="PANTHER" id="PTHR46824">
    <property type="entry name" value="CALCIUM-BINDING PROTEIN CML48-RELATED"/>
    <property type="match status" value="1"/>
</dbReference>